<sequence>MANNSELSLPDNYQMAPLFPVQHLFVYTYEKIRKFYNSCFKRRIEKKRNARLSGRKKELIERLVTYDKNQNFGQTEQLEPEYKTTLPDPSTYFDLDKQIQRFYNERTIRYFRHSFDCDNTYIASSCHAQYKKTISYEILSDKAGTIIEAQCECPADEGPNGYCKHVCTVMYGAIMFTEYKTVKVEETCTQKLQSFHKCKRFLGSPLKSQNLDMPGADKFTNMDFDPRPENLRNVPAYQDFFRNTCLNFPGISEMPIFQTFQSANTFAVAHDHDYLKLTPEDNFLEKISVQNITKEKNCAIEERTRGQANNITWKVERTKRLSSSKFGGICKATERTDLCKLAKSLMVVTDIKAAPLEHGRKHESVDISRYMEDTGNVIKPCGLMVSLEFPHIASSPDGIVTKDLIIEVKCPYVKRTKPVNEKNSTISSCR</sequence>
<name>A0A6J8EUJ9_MYTCO</name>
<keyword evidence="1" id="KW-0863">Zinc-finger</keyword>
<dbReference type="Gene3D" id="3.90.320.10">
    <property type="match status" value="1"/>
</dbReference>
<reference evidence="3 4" key="1">
    <citation type="submission" date="2020-06" db="EMBL/GenBank/DDBJ databases">
        <authorList>
            <person name="Li R."/>
            <person name="Bekaert M."/>
        </authorList>
    </citation>
    <scope>NUCLEOTIDE SEQUENCE [LARGE SCALE GENOMIC DNA]</scope>
    <source>
        <strain evidence="4">wild</strain>
    </source>
</reference>
<keyword evidence="4" id="KW-1185">Reference proteome</keyword>
<dbReference type="PANTHER" id="PTHR46609:SF8">
    <property type="entry name" value="YQAJ VIRAL RECOMBINASE DOMAIN-CONTAINING PROTEIN"/>
    <property type="match status" value="1"/>
</dbReference>
<dbReference type="PANTHER" id="PTHR46609">
    <property type="entry name" value="EXONUCLEASE, PHAGE-TYPE/RECB, C-TERMINAL DOMAIN-CONTAINING PROTEIN"/>
    <property type="match status" value="1"/>
</dbReference>
<keyword evidence="1" id="KW-0479">Metal-binding</keyword>
<accession>A0A6J8EUJ9</accession>
<dbReference type="Pfam" id="PF09588">
    <property type="entry name" value="YqaJ"/>
    <property type="match status" value="1"/>
</dbReference>
<dbReference type="EMBL" id="CACVKT020009786">
    <property type="protein sequence ID" value="CAC5423382.1"/>
    <property type="molecule type" value="Genomic_DNA"/>
</dbReference>
<gene>
    <name evidence="3" type="ORF">MCOR_55389</name>
</gene>
<dbReference type="InterPro" id="IPR019080">
    <property type="entry name" value="YqaJ_viral_recombinase"/>
</dbReference>
<protein>
    <recommendedName>
        <fullName evidence="2">SWIM-type domain-containing protein</fullName>
    </recommendedName>
</protein>
<evidence type="ECO:0000313" key="3">
    <source>
        <dbReference type="EMBL" id="CAC5423382.1"/>
    </source>
</evidence>
<dbReference type="GO" id="GO:0006281">
    <property type="term" value="P:DNA repair"/>
    <property type="evidence" value="ECO:0007669"/>
    <property type="project" value="UniProtKB-ARBA"/>
</dbReference>
<dbReference type="SUPFAM" id="SSF52980">
    <property type="entry name" value="Restriction endonuclease-like"/>
    <property type="match status" value="1"/>
</dbReference>
<dbReference type="CDD" id="cd22343">
    <property type="entry name" value="PDDEXK_lambda_exonuclease-like"/>
    <property type="match status" value="1"/>
</dbReference>
<feature type="domain" description="SWIM-type" evidence="2">
    <location>
        <begin position="136"/>
        <end position="174"/>
    </location>
</feature>
<evidence type="ECO:0000256" key="1">
    <source>
        <dbReference type="PROSITE-ProRule" id="PRU00325"/>
    </source>
</evidence>
<dbReference type="InterPro" id="IPR011604">
    <property type="entry name" value="PDDEXK-like_dom_sf"/>
</dbReference>
<dbReference type="OrthoDB" id="6150801at2759"/>
<dbReference type="Proteomes" id="UP000507470">
    <property type="component" value="Unassembled WGS sequence"/>
</dbReference>
<dbReference type="PROSITE" id="PS50966">
    <property type="entry name" value="ZF_SWIM"/>
    <property type="match status" value="1"/>
</dbReference>
<dbReference type="AlphaFoldDB" id="A0A6J8EUJ9"/>
<organism evidence="3 4">
    <name type="scientific">Mytilus coruscus</name>
    <name type="common">Sea mussel</name>
    <dbReference type="NCBI Taxonomy" id="42192"/>
    <lineage>
        <taxon>Eukaryota</taxon>
        <taxon>Metazoa</taxon>
        <taxon>Spiralia</taxon>
        <taxon>Lophotrochozoa</taxon>
        <taxon>Mollusca</taxon>
        <taxon>Bivalvia</taxon>
        <taxon>Autobranchia</taxon>
        <taxon>Pteriomorphia</taxon>
        <taxon>Mytilida</taxon>
        <taxon>Mytiloidea</taxon>
        <taxon>Mytilidae</taxon>
        <taxon>Mytilinae</taxon>
        <taxon>Mytilus</taxon>
    </lineage>
</organism>
<proteinExistence type="predicted"/>
<evidence type="ECO:0000313" key="4">
    <source>
        <dbReference type="Proteomes" id="UP000507470"/>
    </source>
</evidence>
<dbReference type="InterPro" id="IPR051703">
    <property type="entry name" value="NF-kappa-B_Signaling_Reg"/>
</dbReference>
<dbReference type="InterPro" id="IPR007527">
    <property type="entry name" value="Znf_SWIM"/>
</dbReference>
<dbReference type="InterPro" id="IPR011335">
    <property type="entry name" value="Restrct_endonuc-II-like"/>
</dbReference>
<keyword evidence="1" id="KW-0862">Zinc</keyword>
<evidence type="ECO:0000259" key="2">
    <source>
        <dbReference type="PROSITE" id="PS50966"/>
    </source>
</evidence>
<dbReference type="GO" id="GO:0008270">
    <property type="term" value="F:zinc ion binding"/>
    <property type="evidence" value="ECO:0007669"/>
    <property type="project" value="UniProtKB-KW"/>
</dbReference>